<feature type="region of interest" description="Disordered" evidence="1">
    <location>
        <begin position="108"/>
        <end position="148"/>
    </location>
</feature>
<feature type="compositionally biased region" description="Low complexity" evidence="1">
    <location>
        <begin position="222"/>
        <end position="237"/>
    </location>
</feature>
<accession>A0A9P5Y9C8</accession>
<evidence type="ECO:0000313" key="3">
    <source>
        <dbReference type="EMBL" id="KAF9464564.1"/>
    </source>
</evidence>
<name>A0A9P5Y9C8_9AGAR</name>
<dbReference type="AlphaFoldDB" id="A0A9P5Y9C8"/>
<gene>
    <name evidence="3" type="ORF">BDZ94DRAFT_1297076</name>
</gene>
<evidence type="ECO:0000313" key="4">
    <source>
        <dbReference type="Proteomes" id="UP000807353"/>
    </source>
</evidence>
<evidence type="ECO:0000256" key="1">
    <source>
        <dbReference type="SAM" id="MobiDB-lite"/>
    </source>
</evidence>
<proteinExistence type="predicted"/>
<organism evidence="3 4">
    <name type="scientific">Collybia nuda</name>
    <dbReference type="NCBI Taxonomy" id="64659"/>
    <lineage>
        <taxon>Eukaryota</taxon>
        <taxon>Fungi</taxon>
        <taxon>Dikarya</taxon>
        <taxon>Basidiomycota</taxon>
        <taxon>Agaricomycotina</taxon>
        <taxon>Agaricomycetes</taxon>
        <taxon>Agaricomycetidae</taxon>
        <taxon>Agaricales</taxon>
        <taxon>Tricholomatineae</taxon>
        <taxon>Clitocybaceae</taxon>
        <taxon>Collybia</taxon>
    </lineage>
</organism>
<protein>
    <submittedName>
        <fullName evidence="3">Uncharacterized protein</fullName>
    </submittedName>
</protein>
<evidence type="ECO:0000256" key="2">
    <source>
        <dbReference type="SAM" id="Phobius"/>
    </source>
</evidence>
<comment type="caution">
    <text evidence="3">The sequence shown here is derived from an EMBL/GenBank/DDBJ whole genome shotgun (WGS) entry which is preliminary data.</text>
</comment>
<feature type="transmembrane region" description="Helical" evidence="2">
    <location>
        <begin position="35"/>
        <end position="60"/>
    </location>
</feature>
<dbReference type="OrthoDB" id="3265603at2759"/>
<keyword evidence="2" id="KW-1133">Transmembrane helix</keyword>
<keyword evidence="4" id="KW-1185">Reference proteome</keyword>
<feature type="compositionally biased region" description="Basic and acidic residues" evidence="1">
    <location>
        <begin position="108"/>
        <end position="122"/>
    </location>
</feature>
<keyword evidence="2" id="KW-0812">Transmembrane</keyword>
<feature type="region of interest" description="Disordered" evidence="1">
    <location>
        <begin position="207"/>
        <end position="256"/>
    </location>
</feature>
<dbReference type="EMBL" id="MU150253">
    <property type="protein sequence ID" value="KAF9464564.1"/>
    <property type="molecule type" value="Genomic_DNA"/>
</dbReference>
<dbReference type="Proteomes" id="UP000807353">
    <property type="component" value="Unassembled WGS sequence"/>
</dbReference>
<sequence length="278" mass="30651">MSRPTLFERGEEALSQFFGTHTIMKRETPKIGGSFGGFIALVVCLILIIIVSSTAVYFLLRDQKAFDQEQARRRGRYQSDIDISSYPRKRTPESDSWSRRFTRLLGRRDTGGDTHAKSDASHVKMKRGGGQHGWMRTGSGDDWEPGTNEQRRHVVGQLGVREIPSPNLSHVYPTRSIIQPSPISRATSDSTSSVRFDFNPVRGLGYPDGHLSPHPTLPNIHSQLSSPSCSPASSPIPVRTTSPESIPSGMSLDEDRPHHAPGVITSTFSGGSKFIEDL</sequence>
<reference evidence="3" key="1">
    <citation type="submission" date="2020-11" db="EMBL/GenBank/DDBJ databases">
        <authorList>
            <consortium name="DOE Joint Genome Institute"/>
            <person name="Ahrendt S."/>
            <person name="Riley R."/>
            <person name="Andreopoulos W."/>
            <person name="Labutti K."/>
            <person name="Pangilinan J."/>
            <person name="Ruiz-Duenas F.J."/>
            <person name="Barrasa J.M."/>
            <person name="Sanchez-Garcia M."/>
            <person name="Camarero S."/>
            <person name="Miyauchi S."/>
            <person name="Serrano A."/>
            <person name="Linde D."/>
            <person name="Babiker R."/>
            <person name="Drula E."/>
            <person name="Ayuso-Fernandez I."/>
            <person name="Pacheco R."/>
            <person name="Padilla G."/>
            <person name="Ferreira P."/>
            <person name="Barriuso J."/>
            <person name="Kellner H."/>
            <person name="Castanera R."/>
            <person name="Alfaro M."/>
            <person name="Ramirez L."/>
            <person name="Pisabarro A.G."/>
            <person name="Kuo A."/>
            <person name="Tritt A."/>
            <person name="Lipzen A."/>
            <person name="He G."/>
            <person name="Yan M."/>
            <person name="Ng V."/>
            <person name="Cullen D."/>
            <person name="Martin F."/>
            <person name="Rosso M.-N."/>
            <person name="Henrissat B."/>
            <person name="Hibbett D."/>
            <person name="Martinez A.T."/>
            <person name="Grigoriev I.V."/>
        </authorList>
    </citation>
    <scope>NUCLEOTIDE SEQUENCE</scope>
    <source>
        <strain evidence="3">CBS 247.69</strain>
    </source>
</reference>
<keyword evidence="2" id="KW-0472">Membrane</keyword>